<feature type="signal peptide" evidence="1">
    <location>
        <begin position="1"/>
        <end position="18"/>
    </location>
</feature>
<keyword evidence="1" id="KW-0732">Signal</keyword>
<feature type="chain" id="PRO_5036451375" description="Hydrophobin" evidence="1">
    <location>
        <begin position="19"/>
        <end position="145"/>
    </location>
</feature>
<reference evidence="2" key="2">
    <citation type="journal article" date="2019" name="IMA Fungus">
        <title>Genome sequencing and comparison of five Tilletia species to identify candidate genes for the detection of regulated species infecting wheat.</title>
        <authorList>
            <person name="Nguyen H.D.T."/>
            <person name="Sultana T."/>
            <person name="Kesanakurti P."/>
            <person name="Hambleton S."/>
        </authorList>
    </citation>
    <scope>NUCLEOTIDE SEQUENCE</scope>
    <source>
        <strain evidence="2">DAOMC 236426</strain>
    </source>
</reference>
<gene>
    <name evidence="2" type="ORF">A4X06_0g1033</name>
</gene>
<comment type="caution">
    <text evidence="2">The sequence shown here is derived from an EMBL/GenBank/DDBJ whole genome shotgun (WGS) entry which is preliminary data.</text>
</comment>
<keyword evidence="3" id="KW-1185">Reference proteome</keyword>
<proteinExistence type="predicted"/>
<reference evidence="2" key="1">
    <citation type="submission" date="2016-04" db="EMBL/GenBank/DDBJ databases">
        <authorList>
            <person name="Nguyen H.D."/>
            <person name="Samba Siva P."/>
            <person name="Cullis J."/>
            <person name="Levesque C.A."/>
            <person name="Hambleton S."/>
        </authorList>
    </citation>
    <scope>NUCLEOTIDE SEQUENCE</scope>
    <source>
        <strain evidence="2">DAOMC 236426</strain>
    </source>
</reference>
<evidence type="ECO:0000313" key="3">
    <source>
        <dbReference type="Proteomes" id="UP000077684"/>
    </source>
</evidence>
<evidence type="ECO:0000313" key="2">
    <source>
        <dbReference type="EMBL" id="KAE8254152.1"/>
    </source>
</evidence>
<protein>
    <recommendedName>
        <fullName evidence="4">Hydrophobin</fullName>
    </recommendedName>
</protein>
<evidence type="ECO:0008006" key="4">
    <source>
        <dbReference type="Google" id="ProtNLM"/>
    </source>
</evidence>
<accession>A0A8X7MZ57</accession>
<dbReference type="EMBL" id="LWDE02000062">
    <property type="protein sequence ID" value="KAE8254152.1"/>
    <property type="molecule type" value="Genomic_DNA"/>
</dbReference>
<sequence>MKSFTTIILIVSAAAANAACTLTKADVCNSISGGGFLNLGLLGCGGFKFDPVIDFFRRSDESGPGFAARAEMERALSKHKKYDACKSLSSAGFLNLNLFGCGKSNVNPKVHIFRREATAGTPGTKGTPGVPGSKGVVESDLVVHC</sequence>
<dbReference type="AlphaFoldDB" id="A0A8X7MZ57"/>
<organism evidence="2 3">
    <name type="scientific">Tilletia controversa</name>
    <name type="common">dwarf bunt fungus</name>
    <dbReference type="NCBI Taxonomy" id="13291"/>
    <lineage>
        <taxon>Eukaryota</taxon>
        <taxon>Fungi</taxon>
        <taxon>Dikarya</taxon>
        <taxon>Basidiomycota</taxon>
        <taxon>Ustilaginomycotina</taxon>
        <taxon>Exobasidiomycetes</taxon>
        <taxon>Tilletiales</taxon>
        <taxon>Tilletiaceae</taxon>
        <taxon>Tilletia</taxon>
    </lineage>
</organism>
<dbReference type="Proteomes" id="UP000077684">
    <property type="component" value="Unassembled WGS sequence"/>
</dbReference>
<name>A0A8X7MZ57_9BASI</name>
<evidence type="ECO:0000256" key="1">
    <source>
        <dbReference type="SAM" id="SignalP"/>
    </source>
</evidence>